<proteinExistence type="predicted"/>
<dbReference type="EMBL" id="JACEFF010000719">
    <property type="protein sequence ID" value="KAH9632266.1"/>
    <property type="molecule type" value="Genomic_DNA"/>
</dbReference>
<evidence type="ECO:0000313" key="2">
    <source>
        <dbReference type="Proteomes" id="UP000814243"/>
    </source>
</evidence>
<reference evidence="1" key="1">
    <citation type="journal article" date="2021" name="G3 (Bethesda)">
        <title>Genome and transcriptome analysis of the beet armyworm Spodoptera exigua reveals targets for pest control. .</title>
        <authorList>
            <person name="Simon S."/>
            <person name="Breeschoten T."/>
            <person name="Jansen H.J."/>
            <person name="Dirks R.P."/>
            <person name="Schranz M.E."/>
            <person name="Ros V.I.D."/>
        </authorList>
    </citation>
    <scope>NUCLEOTIDE SEQUENCE</scope>
    <source>
        <strain evidence="1">TB_SE_WUR_2020</strain>
    </source>
</reference>
<protein>
    <submittedName>
        <fullName evidence="1">Uncharacterized protein</fullName>
    </submittedName>
</protein>
<dbReference type="Proteomes" id="UP000814243">
    <property type="component" value="Unassembled WGS sequence"/>
</dbReference>
<sequence length="215" mass="24711">MEVSLGRFLVAPITRNNFIRVAKTPPAVPAANPPDFFTVDPVLLSGFITFCSLAHNYKMVPFPKMSDTIGLPLMLLSKQEANNSGQIRSKCLVPNPADCFLRFVHEELFIAPPFAWGDCQYVMTDELPYQEKKKRFYRCNKVPRKGVQCAAEMYLLFEADSEAVLLYSTDREHNHDFENNYRYGICDETKSEINKLYDLHLKLKSILEHLKKNPL</sequence>
<dbReference type="AlphaFoldDB" id="A0A922SBS0"/>
<accession>A0A922SBS0</accession>
<name>A0A922SBS0_SPOEX</name>
<gene>
    <name evidence="1" type="ORF">HF086_002901</name>
</gene>
<evidence type="ECO:0000313" key="1">
    <source>
        <dbReference type="EMBL" id="KAH9632266.1"/>
    </source>
</evidence>
<comment type="caution">
    <text evidence="1">The sequence shown here is derived from an EMBL/GenBank/DDBJ whole genome shotgun (WGS) entry which is preliminary data.</text>
</comment>
<organism evidence="1 2">
    <name type="scientific">Spodoptera exigua</name>
    <name type="common">Beet armyworm</name>
    <name type="synonym">Noctua fulgens</name>
    <dbReference type="NCBI Taxonomy" id="7107"/>
    <lineage>
        <taxon>Eukaryota</taxon>
        <taxon>Metazoa</taxon>
        <taxon>Ecdysozoa</taxon>
        <taxon>Arthropoda</taxon>
        <taxon>Hexapoda</taxon>
        <taxon>Insecta</taxon>
        <taxon>Pterygota</taxon>
        <taxon>Neoptera</taxon>
        <taxon>Endopterygota</taxon>
        <taxon>Lepidoptera</taxon>
        <taxon>Glossata</taxon>
        <taxon>Ditrysia</taxon>
        <taxon>Noctuoidea</taxon>
        <taxon>Noctuidae</taxon>
        <taxon>Amphipyrinae</taxon>
        <taxon>Spodoptera</taxon>
    </lineage>
</organism>